<evidence type="ECO:0000256" key="1">
    <source>
        <dbReference type="SAM" id="MobiDB-lite"/>
    </source>
</evidence>
<feature type="compositionally biased region" description="Low complexity" evidence="1">
    <location>
        <begin position="69"/>
        <end position="84"/>
    </location>
</feature>
<dbReference type="Proteomes" id="UP000604046">
    <property type="component" value="Unassembled WGS sequence"/>
</dbReference>
<accession>A0A812IK30</accession>
<organism evidence="2 3">
    <name type="scientific">Symbiodinium natans</name>
    <dbReference type="NCBI Taxonomy" id="878477"/>
    <lineage>
        <taxon>Eukaryota</taxon>
        <taxon>Sar</taxon>
        <taxon>Alveolata</taxon>
        <taxon>Dinophyceae</taxon>
        <taxon>Suessiales</taxon>
        <taxon>Symbiodiniaceae</taxon>
        <taxon>Symbiodinium</taxon>
    </lineage>
</organism>
<name>A0A812IK30_9DINO</name>
<dbReference type="AlphaFoldDB" id="A0A812IK30"/>
<keyword evidence="3" id="KW-1185">Reference proteome</keyword>
<proteinExistence type="predicted"/>
<sequence length="136" mass="14931">MKSWFRVGYCWQKLLAGNGGCALNSLDSEAFEAQPLRPRMGIEGTWGLAGLEIAADPKRDPNVQKDRSATMASAQEQAQAQAASKTRTSTATIPTLTVEFSKELTRLGSVSNRLRHKNSEDMVETVKSARTPRLLH</sequence>
<gene>
    <name evidence="2" type="ORF">SNAT2548_LOCUS4609</name>
</gene>
<reference evidence="2" key="1">
    <citation type="submission" date="2021-02" db="EMBL/GenBank/DDBJ databases">
        <authorList>
            <person name="Dougan E. K."/>
            <person name="Rhodes N."/>
            <person name="Thang M."/>
            <person name="Chan C."/>
        </authorList>
    </citation>
    <scope>NUCLEOTIDE SEQUENCE</scope>
</reference>
<dbReference type="EMBL" id="CAJNDS010000286">
    <property type="protein sequence ID" value="CAE7038693.1"/>
    <property type="molecule type" value="Genomic_DNA"/>
</dbReference>
<protein>
    <submittedName>
        <fullName evidence="2">Uncharacterized protein</fullName>
    </submittedName>
</protein>
<feature type="region of interest" description="Disordered" evidence="1">
    <location>
        <begin position="55"/>
        <end position="91"/>
    </location>
</feature>
<feature type="compositionally biased region" description="Basic and acidic residues" evidence="1">
    <location>
        <begin position="55"/>
        <end position="68"/>
    </location>
</feature>
<comment type="caution">
    <text evidence="2">The sequence shown here is derived from an EMBL/GenBank/DDBJ whole genome shotgun (WGS) entry which is preliminary data.</text>
</comment>
<evidence type="ECO:0000313" key="2">
    <source>
        <dbReference type="EMBL" id="CAE7038693.1"/>
    </source>
</evidence>
<dbReference type="OrthoDB" id="184583at2759"/>
<evidence type="ECO:0000313" key="3">
    <source>
        <dbReference type="Proteomes" id="UP000604046"/>
    </source>
</evidence>